<sequence length="60" mass="6260">MSADQPATCPACQGVLVVLRTSAYTPERARLIVANGFCKGRCAELEAGEPTRAIIPVAVS</sequence>
<protein>
    <submittedName>
        <fullName evidence="1">Uncharacterized protein</fullName>
    </submittedName>
</protein>
<dbReference type="EMBL" id="FNVT01000007">
    <property type="protein sequence ID" value="SEG92035.1"/>
    <property type="molecule type" value="Genomic_DNA"/>
</dbReference>
<evidence type="ECO:0000313" key="2">
    <source>
        <dbReference type="Proteomes" id="UP000236732"/>
    </source>
</evidence>
<name>A0A1H6E577_9ACTN</name>
<dbReference type="AlphaFoldDB" id="A0A1H6E577"/>
<dbReference type="RefSeq" id="WP_103958774.1">
    <property type="nucleotide sequence ID" value="NZ_FNVT01000007.1"/>
</dbReference>
<accession>A0A1H6E577</accession>
<reference evidence="1 2" key="1">
    <citation type="submission" date="2016-10" db="EMBL/GenBank/DDBJ databases">
        <authorList>
            <person name="de Groot N.N."/>
        </authorList>
    </citation>
    <scope>NUCLEOTIDE SEQUENCE [LARGE SCALE GENOMIC DNA]</scope>
    <source>
        <strain evidence="1 2">CGMCC 4.7037</strain>
    </source>
</reference>
<organism evidence="1 2">
    <name type="scientific">Nonomuraea solani</name>
    <dbReference type="NCBI Taxonomy" id="1144553"/>
    <lineage>
        <taxon>Bacteria</taxon>
        <taxon>Bacillati</taxon>
        <taxon>Actinomycetota</taxon>
        <taxon>Actinomycetes</taxon>
        <taxon>Streptosporangiales</taxon>
        <taxon>Streptosporangiaceae</taxon>
        <taxon>Nonomuraea</taxon>
    </lineage>
</organism>
<gene>
    <name evidence="1" type="ORF">SAMN05444920_107432</name>
</gene>
<evidence type="ECO:0000313" key="1">
    <source>
        <dbReference type="EMBL" id="SEG92035.1"/>
    </source>
</evidence>
<keyword evidence="2" id="KW-1185">Reference proteome</keyword>
<dbReference type="Proteomes" id="UP000236732">
    <property type="component" value="Unassembled WGS sequence"/>
</dbReference>
<proteinExistence type="predicted"/>
<dbReference type="OrthoDB" id="3543802at2"/>